<name>X1VDX0_9ZZZZ</name>
<evidence type="ECO:0000313" key="2">
    <source>
        <dbReference type="EMBL" id="GAJ04700.1"/>
    </source>
</evidence>
<accession>X1VDX0</accession>
<protein>
    <submittedName>
        <fullName evidence="2">Uncharacterized protein</fullName>
    </submittedName>
</protein>
<proteinExistence type="predicted"/>
<reference evidence="2" key="1">
    <citation type="journal article" date="2014" name="Front. Microbiol.">
        <title>High frequency of phylogenetically diverse reductive dehalogenase-homologous genes in deep subseafloor sedimentary metagenomes.</title>
        <authorList>
            <person name="Kawai M."/>
            <person name="Futagami T."/>
            <person name="Toyoda A."/>
            <person name="Takaki Y."/>
            <person name="Nishi S."/>
            <person name="Hori S."/>
            <person name="Arai W."/>
            <person name="Tsubouchi T."/>
            <person name="Morono Y."/>
            <person name="Uchiyama I."/>
            <person name="Ito T."/>
            <person name="Fujiyama A."/>
            <person name="Inagaki F."/>
            <person name="Takami H."/>
        </authorList>
    </citation>
    <scope>NUCLEOTIDE SEQUENCE</scope>
    <source>
        <strain evidence="2">Expedition CK06-06</strain>
    </source>
</reference>
<dbReference type="AlphaFoldDB" id="X1VDX0"/>
<evidence type="ECO:0000256" key="1">
    <source>
        <dbReference type="SAM" id="MobiDB-lite"/>
    </source>
</evidence>
<sequence length="40" mass="4470">MGNRRHFDKPSACGSVDRTSASGAENRESEKKDEKPEKPH</sequence>
<organism evidence="2">
    <name type="scientific">marine sediment metagenome</name>
    <dbReference type="NCBI Taxonomy" id="412755"/>
    <lineage>
        <taxon>unclassified sequences</taxon>
        <taxon>metagenomes</taxon>
        <taxon>ecological metagenomes</taxon>
    </lineage>
</organism>
<dbReference type="EMBL" id="BARW01029002">
    <property type="protein sequence ID" value="GAJ04700.1"/>
    <property type="molecule type" value="Genomic_DNA"/>
</dbReference>
<gene>
    <name evidence="2" type="ORF">S12H4_46698</name>
</gene>
<comment type="caution">
    <text evidence="2">The sequence shown here is derived from an EMBL/GenBank/DDBJ whole genome shotgun (WGS) entry which is preliminary data.</text>
</comment>
<feature type="region of interest" description="Disordered" evidence="1">
    <location>
        <begin position="1"/>
        <end position="40"/>
    </location>
</feature>
<feature type="compositionally biased region" description="Basic and acidic residues" evidence="1">
    <location>
        <begin position="25"/>
        <end position="40"/>
    </location>
</feature>